<dbReference type="Proteomes" id="UP000001405">
    <property type="component" value="Chromosome"/>
</dbReference>
<dbReference type="SUPFAM" id="SSF53756">
    <property type="entry name" value="UDP-Glycosyltransferase/glycogen phosphorylase"/>
    <property type="match status" value="1"/>
</dbReference>
<reference evidence="4 5" key="1">
    <citation type="journal article" date="2010" name="Nature">
        <title>Metabolic streamlining in an open-ocean nitrogen-fixing cyanobacterium.</title>
        <authorList>
            <person name="Tripp H.J."/>
            <person name="Bench S.R."/>
            <person name="Turk K.A."/>
            <person name="Foster R.A."/>
            <person name="Desany B.A."/>
            <person name="Niazi F."/>
            <person name="Affourtit J.P."/>
            <person name="Zehr J.P."/>
        </authorList>
    </citation>
    <scope>NUCLEOTIDE SEQUENCE [LARGE SCALE GENOMIC DNA]</scope>
    <source>
        <strain evidence="5">ALOHA</strain>
    </source>
</reference>
<dbReference type="InterPro" id="IPR028098">
    <property type="entry name" value="Glyco_trans_4-like_N"/>
</dbReference>
<dbReference type="EMBL" id="CP001842">
    <property type="protein sequence ID" value="ADB95536.1"/>
    <property type="molecule type" value="Genomic_DNA"/>
</dbReference>
<keyword evidence="5" id="KW-1185">Reference proteome</keyword>
<dbReference type="HOGENOM" id="CLU_009583_27_5_3"/>
<dbReference type="InterPro" id="IPR001296">
    <property type="entry name" value="Glyco_trans_1"/>
</dbReference>
<dbReference type="PANTHER" id="PTHR46401:SF2">
    <property type="entry name" value="GLYCOSYLTRANSFERASE WBBK-RELATED"/>
    <property type="match status" value="1"/>
</dbReference>
<sequence length="365" mass="41936">MQKNSQLIINLSLLLSKPTGISNYAKNIFPYLKPLKPILLTSREYEDFDNYLISNNLTPEQGTKGHLRRLLWTQFKLSKIYQNLDSSLLFSPVPEIPLWSSCRSVVVVHDLIPLRFPNKASPLYYYFKYYVPEVLRQAKHIICNSQATAEDIHNMLNIPSCKITPILLAHDNRNFRLLNSDQNINEPNVPYFLYIGRHDPHKNIASILKAFSKLKNYKNYQIWLVGPKDKRYTLQLQNLAQELGISQQLRILDYVSYEKLPLILNQALALVFPSLWEGFGFPVLEAMACGTPVITSNISSLPEIVKDAALLINPYMCQEITSAMEQIIKDDTLRSQLKIYGLKRSKAFSWQNTGEKTLAILAKFL</sequence>
<dbReference type="Gene3D" id="3.40.50.2000">
    <property type="entry name" value="Glycogen Phosphorylase B"/>
    <property type="match status" value="2"/>
</dbReference>
<dbReference type="GO" id="GO:0009103">
    <property type="term" value="P:lipopolysaccharide biosynthetic process"/>
    <property type="evidence" value="ECO:0007669"/>
    <property type="project" value="TreeGrafter"/>
</dbReference>
<name>D3EPY6_ATETH</name>
<dbReference type="Pfam" id="PF00534">
    <property type="entry name" value="Glycos_transf_1"/>
    <property type="match status" value="1"/>
</dbReference>
<gene>
    <name evidence="4" type="ordered locus">UCYN_08490</name>
</gene>
<evidence type="ECO:0000259" key="3">
    <source>
        <dbReference type="Pfam" id="PF13439"/>
    </source>
</evidence>
<accession>D3EPY6</accession>
<dbReference type="Pfam" id="PF13439">
    <property type="entry name" value="Glyco_transf_4"/>
    <property type="match status" value="1"/>
</dbReference>
<evidence type="ECO:0000256" key="1">
    <source>
        <dbReference type="ARBA" id="ARBA00022679"/>
    </source>
</evidence>
<dbReference type="AlphaFoldDB" id="D3EPY6"/>
<feature type="domain" description="Glycosyl transferase family 1" evidence="2">
    <location>
        <begin position="186"/>
        <end position="343"/>
    </location>
</feature>
<protein>
    <submittedName>
        <fullName evidence="4">Glycosyltransferase</fullName>
    </submittedName>
</protein>
<dbReference type="PANTHER" id="PTHR46401">
    <property type="entry name" value="GLYCOSYLTRANSFERASE WBBK-RELATED"/>
    <property type="match status" value="1"/>
</dbReference>
<dbReference type="STRING" id="1453429.UCYN_08490"/>
<dbReference type="CDD" id="cd03809">
    <property type="entry name" value="GT4_MtfB-like"/>
    <property type="match status" value="1"/>
</dbReference>
<evidence type="ECO:0000313" key="4">
    <source>
        <dbReference type="EMBL" id="ADB95536.1"/>
    </source>
</evidence>
<evidence type="ECO:0000259" key="2">
    <source>
        <dbReference type="Pfam" id="PF00534"/>
    </source>
</evidence>
<keyword evidence="1 4" id="KW-0808">Transferase</keyword>
<feature type="domain" description="Glycosyltransferase subfamily 4-like N-terminal" evidence="3">
    <location>
        <begin position="63"/>
        <end position="166"/>
    </location>
</feature>
<proteinExistence type="predicted"/>
<dbReference type="KEGG" id="cyu:UCYN_08490"/>
<dbReference type="CAZy" id="GT4">
    <property type="family name" value="Glycosyltransferase Family 4"/>
</dbReference>
<organism evidence="5">
    <name type="scientific">Atelocyanobacterium thalassa (isolate ALOHA)</name>
    <dbReference type="NCBI Taxonomy" id="1453429"/>
    <lineage>
        <taxon>Bacteria</taxon>
        <taxon>Bacillati</taxon>
        <taxon>Cyanobacteriota</taxon>
        <taxon>Cyanophyceae</taxon>
        <taxon>Oscillatoriophycideae</taxon>
        <taxon>Chroococcales</taxon>
        <taxon>Aphanothecaceae</taxon>
        <taxon>Candidatus Atelocyanobacterium</taxon>
        <taxon>Candidatus Atelocyanobacterium thalassae</taxon>
    </lineage>
</organism>
<dbReference type="GO" id="GO:0016757">
    <property type="term" value="F:glycosyltransferase activity"/>
    <property type="evidence" value="ECO:0007669"/>
    <property type="project" value="InterPro"/>
</dbReference>
<dbReference type="OrthoDB" id="9797829at2"/>
<dbReference type="PATRIC" id="fig|713887.8.peg.792"/>
<dbReference type="FunFam" id="3.40.50.2000:FF:000119">
    <property type="entry name" value="Glycosyl transferase group 1"/>
    <property type="match status" value="1"/>
</dbReference>
<evidence type="ECO:0000313" key="5">
    <source>
        <dbReference type="Proteomes" id="UP000001405"/>
    </source>
</evidence>
<dbReference type="RefSeq" id="WP_012954223.1">
    <property type="nucleotide sequence ID" value="NC_013771.1"/>
</dbReference>